<gene>
    <name evidence="1" type="ORF">Q31b_36880</name>
</gene>
<name>A0A5C6DZL1_9BACT</name>
<accession>A0A5C6DZL1</accession>
<dbReference type="AlphaFoldDB" id="A0A5C6DZL1"/>
<proteinExistence type="predicted"/>
<keyword evidence="2" id="KW-1185">Reference proteome</keyword>
<protein>
    <submittedName>
        <fullName evidence="1">Uncharacterized protein</fullName>
    </submittedName>
</protein>
<evidence type="ECO:0000313" key="2">
    <source>
        <dbReference type="Proteomes" id="UP000315471"/>
    </source>
</evidence>
<reference evidence="1 2" key="1">
    <citation type="submission" date="2019-02" db="EMBL/GenBank/DDBJ databases">
        <title>Deep-cultivation of Planctomycetes and their phenomic and genomic characterization uncovers novel biology.</title>
        <authorList>
            <person name="Wiegand S."/>
            <person name="Jogler M."/>
            <person name="Boedeker C."/>
            <person name="Pinto D."/>
            <person name="Vollmers J."/>
            <person name="Rivas-Marin E."/>
            <person name="Kohn T."/>
            <person name="Peeters S.H."/>
            <person name="Heuer A."/>
            <person name="Rast P."/>
            <person name="Oberbeckmann S."/>
            <person name="Bunk B."/>
            <person name="Jeske O."/>
            <person name="Meyerdierks A."/>
            <person name="Storesund J.E."/>
            <person name="Kallscheuer N."/>
            <person name="Luecker S."/>
            <person name="Lage O.M."/>
            <person name="Pohl T."/>
            <person name="Merkel B.J."/>
            <person name="Hornburger P."/>
            <person name="Mueller R.-W."/>
            <person name="Bruemmer F."/>
            <person name="Labrenz M."/>
            <person name="Spormann A.M."/>
            <person name="Op Den Camp H."/>
            <person name="Overmann J."/>
            <person name="Amann R."/>
            <person name="Jetten M.S.M."/>
            <person name="Mascher T."/>
            <person name="Medema M.H."/>
            <person name="Devos D.P."/>
            <person name="Kaster A.-K."/>
            <person name="Ovreas L."/>
            <person name="Rohde M."/>
            <person name="Galperin M.Y."/>
            <person name="Jogler C."/>
        </authorList>
    </citation>
    <scope>NUCLEOTIDE SEQUENCE [LARGE SCALE GENOMIC DNA]</scope>
    <source>
        <strain evidence="1 2">Q31b</strain>
    </source>
</reference>
<dbReference type="InterPro" id="IPR011990">
    <property type="entry name" value="TPR-like_helical_dom_sf"/>
</dbReference>
<evidence type="ECO:0000313" key="1">
    <source>
        <dbReference type="EMBL" id="TWU40339.1"/>
    </source>
</evidence>
<sequence>MSLKVLLVCSWKETDSKKSTAVGKESQKVPLTLWTKKHYESSVMHSTCLSRIAICVTAAVWIAAANGCSTRAPIHFWSPPEIQSAVGKRVAVSKVSGPEAIADKIHTQLLANSPRDPGRSLELVDYEKLQAHSTIQLVSAIDDQTSDVALASAARRQGYDYILRGEVLAGRQHRRISPNLNQGDAKQVDQLTMSWRLMSMNESNRSSGRPVVIDEASAVDLYPDLAFVPNPTDRLVSAAVRETYRLITPSIDRQKVILAVPVVFLGSAAVRRGNVEARKGNWAKAEQIWSEVAKKHPLQAAAVHNLALAAAAAQDFSRAKRLARQAIRQHPTTMYKETLVWIEQRQRDYHKAFNLPDPPEGWFVTR</sequence>
<organism evidence="1 2">
    <name type="scientific">Novipirellula aureliae</name>
    <dbReference type="NCBI Taxonomy" id="2527966"/>
    <lineage>
        <taxon>Bacteria</taxon>
        <taxon>Pseudomonadati</taxon>
        <taxon>Planctomycetota</taxon>
        <taxon>Planctomycetia</taxon>
        <taxon>Pirellulales</taxon>
        <taxon>Pirellulaceae</taxon>
        <taxon>Novipirellula</taxon>
    </lineage>
</organism>
<dbReference type="Proteomes" id="UP000315471">
    <property type="component" value="Unassembled WGS sequence"/>
</dbReference>
<comment type="caution">
    <text evidence="1">The sequence shown here is derived from an EMBL/GenBank/DDBJ whole genome shotgun (WGS) entry which is preliminary data.</text>
</comment>
<dbReference type="EMBL" id="SJPY01000005">
    <property type="protein sequence ID" value="TWU40339.1"/>
    <property type="molecule type" value="Genomic_DNA"/>
</dbReference>
<dbReference type="SUPFAM" id="SSF48452">
    <property type="entry name" value="TPR-like"/>
    <property type="match status" value="1"/>
</dbReference>
<dbReference type="Gene3D" id="1.25.40.10">
    <property type="entry name" value="Tetratricopeptide repeat domain"/>
    <property type="match status" value="1"/>
</dbReference>